<organism evidence="5 6">
    <name type="scientific">Sphaerisporangium flaviroseum</name>
    <dbReference type="NCBI Taxonomy" id="509199"/>
    <lineage>
        <taxon>Bacteria</taxon>
        <taxon>Bacillati</taxon>
        <taxon>Actinomycetota</taxon>
        <taxon>Actinomycetes</taxon>
        <taxon>Streptosporangiales</taxon>
        <taxon>Streptosporangiaceae</taxon>
        <taxon>Sphaerisporangium</taxon>
    </lineage>
</organism>
<keyword evidence="1" id="KW-0805">Transcription regulation</keyword>
<dbReference type="InterPro" id="IPR000524">
    <property type="entry name" value="Tscrpt_reg_HTH_GntR"/>
</dbReference>
<evidence type="ECO:0000256" key="2">
    <source>
        <dbReference type="ARBA" id="ARBA00023125"/>
    </source>
</evidence>
<dbReference type="Gene3D" id="1.10.10.10">
    <property type="entry name" value="Winged helix-like DNA-binding domain superfamily/Winged helix DNA-binding domain"/>
    <property type="match status" value="1"/>
</dbReference>
<dbReference type="PRINTS" id="PR00035">
    <property type="entry name" value="HTHGNTR"/>
</dbReference>
<accession>A0ABP7HT24</accession>
<evidence type="ECO:0000313" key="6">
    <source>
        <dbReference type="Proteomes" id="UP001500888"/>
    </source>
</evidence>
<name>A0ABP7HT24_9ACTN</name>
<evidence type="ECO:0000313" key="5">
    <source>
        <dbReference type="EMBL" id="GAA3803692.1"/>
    </source>
</evidence>
<feature type="domain" description="HTH gntR-type" evidence="4">
    <location>
        <begin position="13"/>
        <end position="83"/>
    </location>
</feature>
<sequence length="249" mass="27135">MTEPGIGDAQPSPSAPEQLAMSLRRGIALGTFEPGARLPNERTLADRLGVSRMTVRAAMRMLALEGLVTTSRGRSGGTFVASTPIQEAYGSQEAQGIDRFVAQVHDNFEVRLAVEPLAAQLAAERATAPERATVLDLLDTSVSGIRHYRMLDSRFHLLIAQASGNTSLAQIIEGLRTEFFLWADAAWARLDWDLLTPPEQDFGLTHRRLAEAIVDGDPDRSRALMEAHIEDGLRQLKSVIASASRTHPS</sequence>
<comment type="caution">
    <text evidence="5">The sequence shown here is derived from an EMBL/GenBank/DDBJ whole genome shotgun (WGS) entry which is preliminary data.</text>
</comment>
<dbReference type="SUPFAM" id="SSF46785">
    <property type="entry name" value="Winged helix' DNA-binding domain"/>
    <property type="match status" value="1"/>
</dbReference>
<dbReference type="Pfam" id="PF07729">
    <property type="entry name" value="FCD"/>
    <property type="match status" value="1"/>
</dbReference>
<dbReference type="PANTHER" id="PTHR43537:SF5">
    <property type="entry name" value="UXU OPERON TRANSCRIPTIONAL REGULATOR"/>
    <property type="match status" value="1"/>
</dbReference>
<dbReference type="PANTHER" id="PTHR43537">
    <property type="entry name" value="TRANSCRIPTIONAL REGULATOR, GNTR FAMILY"/>
    <property type="match status" value="1"/>
</dbReference>
<gene>
    <name evidence="5" type="ORF">GCM10022226_24350</name>
</gene>
<evidence type="ECO:0000259" key="4">
    <source>
        <dbReference type="PROSITE" id="PS50949"/>
    </source>
</evidence>
<dbReference type="SMART" id="SM00345">
    <property type="entry name" value="HTH_GNTR"/>
    <property type="match status" value="1"/>
</dbReference>
<dbReference type="InterPro" id="IPR011711">
    <property type="entry name" value="GntR_C"/>
</dbReference>
<dbReference type="InterPro" id="IPR008920">
    <property type="entry name" value="TF_FadR/GntR_C"/>
</dbReference>
<dbReference type="SUPFAM" id="SSF48008">
    <property type="entry name" value="GntR ligand-binding domain-like"/>
    <property type="match status" value="1"/>
</dbReference>
<evidence type="ECO:0000256" key="3">
    <source>
        <dbReference type="ARBA" id="ARBA00023163"/>
    </source>
</evidence>
<protein>
    <submittedName>
        <fullName evidence="5">FadR/GntR family transcriptional regulator</fullName>
    </submittedName>
</protein>
<keyword evidence="3" id="KW-0804">Transcription</keyword>
<dbReference type="RefSeq" id="WP_344938012.1">
    <property type="nucleotide sequence ID" value="NZ_BAAAZR010000004.1"/>
</dbReference>
<dbReference type="EMBL" id="BAAAZR010000004">
    <property type="protein sequence ID" value="GAA3803692.1"/>
    <property type="molecule type" value="Genomic_DNA"/>
</dbReference>
<keyword evidence="2" id="KW-0238">DNA-binding</keyword>
<dbReference type="PROSITE" id="PS50949">
    <property type="entry name" value="HTH_GNTR"/>
    <property type="match status" value="1"/>
</dbReference>
<proteinExistence type="predicted"/>
<dbReference type="Gene3D" id="1.20.120.530">
    <property type="entry name" value="GntR ligand-binding domain-like"/>
    <property type="match status" value="1"/>
</dbReference>
<reference evidence="6" key="1">
    <citation type="journal article" date="2019" name="Int. J. Syst. Evol. Microbiol.">
        <title>The Global Catalogue of Microorganisms (GCM) 10K type strain sequencing project: providing services to taxonomists for standard genome sequencing and annotation.</title>
        <authorList>
            <consortium name="The Broad Institute Genomics Platform"/>
            <consortium name="The Broad Institute Genome Sequencing Center for Infectious Disease"/>
            <person name="Wu L."/>
            <person name="Ma J."/>
        </authorList>
    </citation>
    <scope>NUCLEOTIDE SEQUENCE [LARGE SCALE GENOMIC DNA]</scope>
    <source>
        <strain evidence="6">JCM 16908</strain>
    </source>
</reference>
<dbReference type="SMART" id="SM00895">
    <property type="entry name" value="FCD"/>
    <property type="match status" value="1"/>
</dbReference>
<dbReference type="Pfam" id="PF00392">
    <property type="entry name" value="GntR"/>
    <property type="match status" value="1"/>
</dbReference>
<keyword evidence="6" id="KW-1185">Reference proteome</keyword>
<dbReference type="InterPro" id="IPR036388">
    <property type="entry name" value="WH-like_DNA-bd_sf"/>
</dbReference>
<dbReference type="CDD" id="cd07377">
    <property type="entry name" value="WHTH_GntR"/>
    <property type="match status" value="1"/>
</dbReference>
<evidence type="ECO:0000256" key="1">
    <source>
        <dbReference type="ARBA" id="ARBA00023015"/>
    </source>
</evidence>
<dbReference type="Proteomes" id="UP001500888">
    <property type="component" value="Unassembled WGS sequence"/>
</dbReference>
<dbReference type="InterPro" id="IPR036390">
    <property type="entry name" value="WH_DNA-bd_sf"/>
</dbReference>